<reference evidence="1" key="1">
    <citation type="submission" date="2019-12" db="EMBL/GenBank/DDBJ databases">
        <title>Genome sequencing and annotation of Brassica cretica.</title>
        <authorList>
            <person name="Studholme D.J."/>
            <person name="Sarris P."/>
        </authorList>
    </citation>
    <scope>NUCLEOTIDE SEQUENCE</scope>
    <source>
        <strain evidence="1">PFS-109/04</strain>
        <tissue evidence="1">Leaf</tissue>
    </source>
</reference>
<protein>
    <submittedName>
        <fullName evidence="1">Uncharacterized protein</fullName>
    </submittedName>
</protein>
<dbReference type="EMBL" id="QGKX02001521">
    <property type="protein sequence ID" value="KAF3507100.1"/>
    <property type="molecule type" value="Genomic_DNA"/>
</dbReference>
<gene>
    <name evidence="1" type="ORF">F2Q69_00009602</name>
</gene>
<organism evidence="1 2">
    <name type="scientific">Brassica cretica</name>
    <name type="common">Mustard</name>
    <dbReference type="NCBI Taxonomy" id="69181"/>
    <lineage>
        <taxon>Eukaryota</taxon>
        <taxon>Viridiplantae</taxon>
        <taxon>Streptophyta</taxon>
        <taxon>Embryophyta</taxon>
        <taxon>Tracheophyta</taxon>
        <taxon>Spermatophyta</taxon>
        <taxon>Magnoliopsida</taxon>
        <taxon>eudicotyledons</taxon>
        <taxon>Gunneridae</taxon>
        <taxon>Pentapetalae</taxon>
        <taxon>rosids</taxon>
        <taxon>malvids</taxon>
        <taxon>Brassicales</taxon>
        <taxon>Brassicaceae</taxon>
        <taxon>Brassiceae</taxon>
        <taxon>Brassica</taxon>
    </lineage>
</organism>
<evidence type="ECO:0000313" key="2">
    <source>
        <dbReference type="Proteomes" id="UP000712600"/>
    </source>
</evidence>
<proteinExistence type="predicted"/>
<dbReference type="AlphaFoldDB" id="A0A3N6RSQ1"/>
<evidence type="ECO:0000313" key="1">
    <source>
        <dbReference type="EMBL" id="KAF3507100.1"/>
    </source>
</evidence>
<accession>A0A3N6RSQ1</accession>
<comment type="caution">
    <text evidence="1">The sequence shown here is derived from an EMBL/GenBank/DDBJ whole genome shotgun (WGS) entry which is preliminary data.</text>
</comment>
<name>A0A3N6RSQ1_BRACR</name>
<sequence>MKPLEVLSEDLHARCVMVLHEEEGKPTWIHKKSRTRTIYDGDGKTETCFSNMVVLLVHSQYAYTFGIIVSHCVVFLVPVMVGFSELGGK</sequence>
<dbReference type="Proteomes" id="UP000712600">
    <property type="component" value="Unassembled WGS sequence"/>
</dbReference>